<reference evidence="1 2" key="1">
    <citation type="submission" date="2018-11" db="EMBL/GenBank/DDBJ databases">
        <authorList>
            <consortium name="Pathogen Informatics"/>
        </authorList>
    </citation>
    <scope>NUCLEOTIDE SEQUENCE [LARGE SCALE GENOMIC DNA]</scope>
</reference>
<dbReference type="Proteomes" id="UP000271889">
    <property type="component" value="Unassembled WGS sequence"/>
</dbReference>
<gene>
    <name evidence="1" type="ORF">CGOC_LOCUS4770</name>
</gene>
<evidence type="ECO:0000313" key="2">
    <source>
        <dbReference type="Proteomes" id="UP000271889"/>
    </source>
</evidence>
<name>A0A3P6T336_CYLGO</name>
<sequence>MLRFPICPFAQLLRSFKVRFHPSVDGLSRLDQHVATAATRDGLKFLDALLEGSDWTRHEVKPVDPRIGYLERIAHFLHTREPTVSFNCRSLDLIWSLHPESHSNGKLDKFLADVRCSLHNHSIATAIIAKVQTEPSKTGAVGQQVEVLFNKNELVWPLLRLSLPKDSDYLLAGTIEDCWQVSLWFYVHYEIKGSRKGEVLIAIFV</sequence>
<keyword evidence="2" id="KW-1185">Reference proteome</keyword>
<organism evidence="1 2">
    <name type="scientific">Cylicostephanus goldi</name>
    <name type="common">Nematode worm</name>
    <dbReference type="NCBI Taxonomy" id="71465"/>
    <lineage>
        <taxon>Eukaryota</taxon>
        <taxon>Metazoa</taxon>
        <taxon>Ecdysozoa</taxon>
        <taxon>Nematoda</taxon>
        <taxon>Chromadorea</taxon>
        <taxon>Rhabditida</taxon>
        <taxon>Rhabditina</taxon>
        <taxon>Rhabditomorpha</taxon>
        <taxon>Strongyloidea</taxon>
        <taxon>Strongylidae</taxon>
        <taxon>Cylicostephanus</taxon>
    </lineage>
</organism>
<dbReference type="OrthoDB" id="5865552at2759"/>
<dbReference type="EMBL" id="UYRV01013637">
    <property type="protein sequence ID" value="VDK59741.1"/>
    <property type="molecule type" value="Genomic_DNA"/>
</dbReference>
<protein>
    <submittedName>
        <fullName evidence="1">Uncharacterized protein</fullName>
    </submittedName>
</protein>
<proteinExistence type="predicted"/>
<dbReference type="AlphaFoldDB" id="A0A3P6T336"/>
<evidence type="ECO:0000313" key="1">
    <source>
        <dbReference type="EMBL" id="VDK59741.1"/>
    </source>
</evidence>
<accession>A0A3P6T336</accession>